<evidence type="ECO:0000313" key="2">
    <source>
        <dbReference type="EMBL" id="KAK9740113.1"/>
    </source>
</evidence>
<reference evidence="2" key="1">
    <citation type="submission" date="2024-03" db="EMBL/GenBank/DDBJ databases">
        <title>WGS assembly of Saponaria officinalis var. Norfolk2.</title>
        <authorList>
            <person name="Jenkins J."/>
            <person name="Shu S."/>
            <person name="Grimwood J."/>
            <person name="Barry K."/>
            <person name="Goodstein D."/>
            <person name="Schmutz J."/>
            <person name="Leebens-Mack J."/>
            <person name="Osbourn A."/>
        </authorList>
    </citation>
    <scope>NUCLEOTIDE SEQUENCE [LARGE SCALE GENOMIC DNA]</scope>
    <source>
        <strain evidence="2">JIC</strain>
    </source>
</reference>
<dbReference type="AlphaFoldDB" id="A0AAW1M3F3"/>
<gene>
    <name evidence="2" type="ORF">RND81_03G012500</name>
</gene>
<evidence type="ECO:0000259" key="1">
    <source>
        <dbReference type="Pfam" id="PF02721"/>
    </source>
</evidence>
<dbReference type="InterPro" id="IPR012340">
    <property type="entry name" value="NA-bd_OB-fold"/>
</dbReference>
<accession>A0AAW1M3F3</accession>
<dbReference type="Proteomes" id="UP001443914">
    <property type="component" value="Unassembled WGS sequence"/>
</dbReference>
<evidence type="ECO:0000313" key="3">
    <source>
        <dbReference type="Proteomes" id="UP001443914"/>
    </source>
</evidence>
<dbReference type="SUPFAM" id="SSF50249">
    <property type="entry name" value="Nucleic acid-binding proteins"/>
    <property type="match status" value="1"/>
</dbReference>
<dbReference type="InterPro" id="IPR003871">
    <property type="entry name" value="RFA1B/D_OB_1st"/>
</dbReference>
<dbReference type="Pfam" id="PF02721">
    <property type="entry name" value="DUF223"/>
    <property type="match status" value="1"/>
</dbReference>
<feature type="domain" description="Replication protein A 70 kDa DNA-binding subunit B/D first OB fold" evidence="1">
    <location>
        <begin position="11"/>
        <end position="110"/>
    </location>
</feature>
<sequence length="182" mass="21022">MAITPILTINQLNQGVRLTQMNVRVVHKWTRPDIKDKTKTDAIELLLLDTQNNIVQATVRKQLVSFFASKMVVGKTYNIRNLTVGNNTGLDRATPNPCRLRFEFSSKVQETSDTSIPVHGYRFAKFDDIINGIVPTTHYIGIILTDFDYFFYSLFTNKLNLHTLCHCKCCRETIRNWTNHRN</sequence>
<dbReference type="EMBL" id="JBDFQZ010000003">
    <property type="protein sequence ID" value="KAK9740113.1"/>
    <property type="molecule type" value="Genomic_DNA"/>
</dbReference>
<comment type="caution">
    <text evidence="2">The sequence shown here is derived from an EMBL/GenBank/DDBJ whole genome shotgun (WGS) entry which is preliminary data.</text>
</comment>
<dbReference type="Gene3D" id="2.40.50.140">
    <property type="entry name" value="Nucleic acid-binding proteins"/>
    <property type="match status" value="1"/>
</dbReference>
<dbReference type="PANTHER" id="PTHR47165:SF4">
    <property type="entry name" value="OS03G0429900 PROTEIN"/>
    <property type="match status" value="1"/>
</dbReference>
<proteinExistence type="predicted"/>
<protein>
    <recommendedName>
        <fullName evidence="1">Replication protein A 70 kDa DNA-binding subunit B/D first OB fold domain-containing protein</fullName>
    </recommendedName>
</protein>
<name>A0AAW1M3F3_SAPOF</name>
<dbReference type="CDD" id="cd04480">
    <property type="entry name" value="RPA1_DBD_A_like"/>
    <property type="match status" value="1"/>
</dbReference>
<keyword evidence="3" id="KW-1185">Reference proteome</keyword>
<dbReference type="PANTHER" id="PTHR47165">
    <property type="entry name" value="OS03G0429900 PROTEIN"/>
    <property type="match status" value="1"/>
</dbReference>
<organism evidence="2 3">
    <name type="scientific">Saponaria officinalis</name>
    <name type="common">Common soapwort</name>
    <name type="synonym">Lychnis saponaria</name>
    <dbReference type="NCBI Taxonomy" id="3572"/>
    <lineage>
        <taxon>Eukaryota</taxon>
        <taxon>Viridiplantae</taxon>
        <taxon>Streptophyta</taxon>
        <taxon>Embryophyta</taxon>
        <taxon>Tracheophyta</taxon>
        <taxon>Spermatophyta</taxon>
        <taxon>Magnoliopsida</taxon>
        <taxon>eudicotyledons</taxon>
        <taxon>Gunneridae</taxon>
        <taxon>Pentapetalae</taxon>
        <taxon>Caryophyllales</taxon>
        <taxon>Caryophyllaceae</taxon>
        <taxon>Caryophylleae</taxon>
        <taxon>Saponaria</taxon>
    </lineage>
</organism>